<dbReference type="PANTHER" id="PTHR12810">
    <property type="entry name" value="MITOCHONDRIAL 28S RIBOSOMAL PROTEIN S29"/>
    <property type="match status" value="1"/>
</dbReference>
<comment type="similarity">
    <text evidence="2">Belongs to the mitochondrion-specific ribosomal protein mS29 family.</text>
</comment>
<dbReference type="AlphaFoldDB" id="A0A6F9DBC2"/>
<dbReference type="PRINTS" id="PR01716">
    <property type="entry name" value="DEATHASSOCP3"/>
</dbReference>
<evidence type="ECO:0000256" key="7">
    <source>
        <dbReference type="ARBA" id="ARBA00035140"/>
    </source>
</evidence>
<gene>
    <name evidence="8" type="primary">Dap3</name>
</gene>
<organism evidence="8">
    <name type="scientific">Phallusia mammillata</name>
    <dbReference type="NCBI Taxonomy" id="59560"/>
    <lineage>
        <taxon>Eukaryota</taxon>
        <taxon>Metazoa</taxon>
        <taxon>Chordata</taxon>
        <taxon>Tunicata</taxon>
        <taxon>Ascidiacea</taxon>
        <taxon>Phlebobranchia</taxon>
        <taxon>Ascidiidae</taxon>
        <taxon>Phallusia</taxon>
    </lineage>
</organism>
<evidence type="ECO:0000256" key="6">
    <source>
        <dbReference type="ARBA" id="ARBA00023274"/>
    </source>
</evidence>
<dbReference type="GO" id="GO:0003735">
    <property type="term" value="F:structural constituent of ribosome"/>
    <property type="evidence" value="ECO:0007669"/>
    <property type="project" value="TreeGrafter"/>
</dbReference>
<protein>
    <recommendedName>
        <fullName evidence="7">Small ribosomal subunit protein mS29</fullName>
    </recommendedName>
</protein>
<dbReference type="Gene3D" id="3.40.50.300">
    <property type="entry name" value="P-loop containing nucleotide triphosphate hydrolases"/>
    <property type="match status" value="1"/>
</dbReference>
<evidence type="ECO:0000256" key="3">
    <source>
        <dbReference type="ARBA" id="ARBA00022946"/>
    </source>
</evidence>
<evidence type="ECO:0000256" key="2">
    <source>
        <dbReference type="ARBA" id="ARBA00009863"/>
    </source>
</evidence>
<keyword evidence="5" id="KW-0496">Mitochondrion</keyword>
<comment type="subcellular location">
    <subcellularLocation>
        <location evidence="1">Mitochondrion</location>
    </subcellularLocation>
</comment>
<dbReference type="EMBL" id="LR784353">
    <property type="protein sequence ID" value="CAB3236230.1"/>
    <property type="molecule type" value="mRNA"/>
</dbReference>
<dbReference type="GO" id="GO:0006915">
    <property type="term" value="P:apoptotic process"/>
    <property type="evidence" value="ECO:0007669"/>
    <property type="project" value="InterPro"/>
</dbReference>
<dbReference type="GO" id="GO:0005763">
    <property type="term" value="C:mitochondrial small ribosomal subunit"/>
    <property type="evidence" value="ECO:0007669"/>
    <property type="project" value="TreeGrafter"/>
</dbReference>
<sequence length="429" mass="48813">MLIFSMLSYRTAKLCFASSNVALTVLVKPKETVTLKNRKYSNTLDLKPLSTSEPGNFSTLEHFLTDESNPARHTIDDVGLMYTIPKEDYSKMVSSQFNTVAFTQQFDKQVQSLNEASMVIRQPGFEIVNYLQNTDYTAPVNRYVIHGPQGSGKTMLMMYATHFCMKENWLIVPNYNMWSWMDYQSRYKPTMKKEIMESTWNKERVDVPHRAVIWLDTFKLLNGSLLDNIKTTQKYQWSKHESADIGESFSSIVDFGKARVRVATDVIGAIMKEIRVQDASTMPRTLVTVDAVNAAFCETKLKIKHNVYLKAHELSYGHNLKKLMTSSWTNGAVITALSKPFLEKNKKGYLLPGSHPYDLLGQEGFDWLDPHIPIAVGQYTDKEILSQLAYYKDRKFLTGPCLSEAGEAELIQLSYRNPADLAHICLSAS</sequence>
<keyword evidence="4 8" id="KW-0689">Ribosomal protein</keyword>
<name>A0A6F9DBC2_9ASCI</name>
<dbReference type="PANTHER" id="PTHR12810:SF0">
    <property type="entry name" value="SMALL RIBOSOMAL SUBUNIT PROTEIN MS29"/>
    <property type="match status" value="1"/>
</dbReference>
<dbReference type="InterPro" id="IPR008092">
    <property type="entry name" value="Ribosomal_mS29_met"/>
</dbReference>
<evidence type="ECO:0000256" key="5">
    <source>
        <dbReference type="ARBA" id="ARBA00023128"/>
    </source>
</evidence>
<evidence type="ECO:0000256" key="4">
    <source>
        <dbReference type="ARBA" id="ARBA00022980"/>
    </source>
</evidence>
<evidence type="ECO:0000313" key="8">
    <source>
        <dbReference type="EMBL" id="CAB3236230.1"/>
    </source>
</evidence>
<dbReference type="InterPro" id="IPR019368">
    <property type="entry name" value="Ribosomal_mS29"/>
</dbReference>
<dbReference type="Pfam" id="PF10236">
    <property type="entry name" value="DAP3"/>
    <property type="match status" value="1"/>
</dbReference>
<keyword evidence="3" id="KW-0809">Transit peptide</keyword>
<reference evidence="8" key="1">
    <citation type="submission" date="2020-04" db="EMBL/GenBank/DDBJ databases">
        <authorList>
            <person name="Neveu A P."/>
        </authorList>
    </citation>
    <scope>NUCLEOTIDE SEQUENCE</scope>
    <source>
        <tissue evidence="8">Whole embryo</tissue>
    </source>
</reference>
<proteinExistence type="evidence at transcript level"/>
<dbReference type="InterPro" id="IPR027417">
    <property type="entry name" value="P-loop_NTPase"/>
</dbReference>
<keyword evidence="6" id="KW-0687">Ribonucleoprotein</keyword>
<accession>A0A6F9DBC2</accession>
<evidence type="ECO:0000256" key="1">
    <source>
        <dbReference type="ARBA" id="ARBA00004173"/>
    </source>
</evidence>